<keyword evidence="4 10" id="KW-0547">Nucleotide-binding</keyword>
<dbReference type="SUPFAM" id="SSF88697">
    <property type="entry name" value="PUA domain-like"/>
    <property type="match status" value="1"/>
</dbReference>
<keyword evidence="7 10" id="KW-0067">ATP-binding</keyword>
<dbReference type="GO" id="GO:0034605">
    <property type="term" value="P:cellular response to heat"/>
    <property type="evidence" value="ECO:0007669"/>
    <property type="project" value="UniProtKB-UniRule"/>
</dbReference>
<evidence type="ECO:0000256" key="5">
    <source>
        <dbReference type="ARBA" id="ARBA00022801"/>
    </source>
</evidence>
<evidence type="ECO:0000256" key="14">
    <source>
        <dbReference type="PROSITE-ProRule" id="PRU01122"/>
    </source>
</evidence>
<dbReference type="HAMAP" id="MF_01973">
    <property type="entry name" value="lon_bact"/>
    <property type="match status" value="1"/>
</dbReference>
<keyword evidence="3 10" id="KW-0645">Protease</keyword>
<evidence type="ECO:0000256" key="15">
    <source>
        <dbReference type="RuleBase" id="RU000591"/>
    </source>
</evidence>
<dbReference type="GO" id="GO:0043565">
    <property type="term" value="F:sequence-specific DNA binding"/>
    <property type="evidence" value="ECO:0007669"/>
    <property type="project" value="UniProtKB-UniRule"/>
</dbReference>
<dbReference type="SMART" id="SM00382">
    <property type="entry name" value="AAA"/>
    <property type="match status" value="1"/>
</dbReference>
<evidence type="ECO:0000313" key="19">
    <source>
        <dbReference type="EMBL" id="HDD52475.1"/>
    </source>
</evidence>
<dbReference type="Gene3D" id="3.30.230.10">
    <property type="match status" value="1"/>
</dbReference>
<dbReference type="GO" id="GO:0006515">
    <property type="term" value="P:protein quality control for misfolded or incompletely synthesized proteins"/>
    <property type="evidence" value="ECO:0007669"/>
    <property type="project" value="UniProtKB-UniRule"/>
</dbReference>
<dbReference type="InterPro" id="IPR003959">
    <property type="entry name" value="ATPase_AAA_core"/>
</dbReference>
<evidence type="ECO:0000256" key="12">
    <source>
        <dbReference type="PIRSR" id="PIRSR001174-1"/>
    </source>
</evidence>
<feature type="domain" description="Lon proteolytic" evidence="17">
    <location>
        <begin position="590"/>
        <end position="771"/>
    </location>
</feature>
<keyword evidence="2 10" id="KW-0963">Cytoplasm</keyword>
<feature type="domain" description="Lon N-terminal" evidence="18">
    <location>
        <begin position="10"/>
        <end position="203"/>
    </location>
</feature>
<dbReference type="NCBIfam" id="TIGR00763">
    <property type="entry name" value="lon"/>
    <property type="match status" value="1"/>
</dbReference>
<dbReference type="InterPro" id="IPR027417">
    <property type="entry name" value="P-loop_NTPase"/>
</dbReference>
<dbReference type="FunFam" id="1.20.5.5270:FF:000002">
    <property type="entry name" value="Lon protease homolog"/>
    <property type="match status" value="1"/>
</dbReference>
<evidence type="ECO:0000256" key="7">
    <source>
        <dbReference type="ARBA" id="ARBA00022840"/>
    </source>
</evidence>
<dbReference type="EMBL" id="DQWS01000008">
    <property type="protein sequence ID" value="HDD52475.1"/>
    <property type="molecule type" value="Genomic_DNA"/>
</dbReference>
<dbReference type="Gene3D" id="2.30.130.40">
    <property type="entry name" value="LON domain-like"/>
    <property type="match status" value="1"/>
</dbReference>
<dbReference type="GO" id="GO:0004252">
    <property type="term" value="F:serine-type endopeptidase activity"/>
    <property type="evidence" value="ECO:0007669"/>
    <property type="project" value="UniProtKB-UniRule"/>
</dbReference>
<dbReference type="GO" id="GO:0005737">
    <property type="term" value="C:cytoplasm"/>
    <property type="evidence" value="ECO:0007669"/>
    <property type="project" value="UniProtKB-SubCell"/>
</dbReference>
<dbReference type="InterPro" id="IPR046336">
    <property type="entry name" value="Lon_prtase_N_sf"/>
</dbReference>
<dbReference type="Pfam" id="PF05362">
    <property type="entry name" value="Lon_C"/>
    <property type="match status" value="1"/>
</dbReference>
<sequence>MFFRSEDTVYPVIPLRDLVVFPHSITPLFVGRPQSIKAVEYALRRDKKIFLVAQKDSNVDEPQEQDLYGIGTVATIIQHVKLPDGTIKILVEALHRARILEFREEASFLEVRVLPLEDSFLVTPETEALVRAIREAFEKYASLNTKVPSEVVVSLGAMEDPGRFADTVASHISLKTRERQEILATIDLRERLEKIFAYLQLENEILEVEHRIKDRVKKQMEKNQREYYLNEQLKAIQKELGRSDLNEIEELREKIKKARMPKSVAKKAEDELKKLELMPPMSAEATVVRNYLDWLIALPWSRRTRDKLDLKEAARILDEDHYGLEEVKERILEYLAVRHLVKKNKGPILCFVGPPGVGKTSLGKSIARAMGRRFVRVSLGGIRDEAEIRGHRRTYVGALPGRIIQMMKKAGTKNPVMLLDEIDKLSSDFRGDPASALLEVLDPEQNSAFSDHYLGVDFDLSEVFFITTANVLYSIPRPLQDRMEIIRIPGYTEYEKRMIARHFLLPRQIKAHGIPQNKLVVEDSAIMTIIREYTREAGVRNLERELAKVCRKVARRLVEGVEELPIRVSASDLEEYLGVPKFRHGRAEVQPEVGVVQGLAWTENGGELLTTEVAAVEGKGDLILTGKLGEVMQESAKAALTFVRSRAKALGISSDYFQKVDIHIHLPEGAIPKDGPSAGITIATALASAVAHIPVRADVAMTGEVTLRGKILPIGGVKEKLLAAKRSGLKKVIIPEENKKDLKEVPEEIRRGLEILLVEHMDQVLELALVGWKWKDKVEPPPPKVYSPVEERPSLTS</sequence>
<name>A0A7C0Y532_9BACT</name>
<proteinExistence type="evidence at transcript level"/>
<dbReference type="SMART" id="SM00464">
    <property type="entry name" value="LON"/>
    <property type="match status" value="1"/>
</dbReference>
<comment type="subcellular location">
    <subcellularLocation>
        <location evidence="1 10 11">Cytoplasm</location>
    </subcellularLocation>
</comment>
<dbReference type="Gene3D" id="1.20.5.5270">
    <property type="match status" value="1"/>
</dbReference>
<dbReference type="PROSITE" id="PS51787">
    <property type="entry name" value="LON_N"/>
    <property type="match status" value="1"/>
</dbReference>
<dbReference type="Gene3D" id="1.20.58.1480">
    <property type="match status" value="1"/>
</dbReference>
<dbReference type="PIRSF" id="PIRSF001174">
    <property type="entry name" value="Lon_proteas"/>
    <property type="match status" value="1"/>
</dbReference>
<reference evidence="19" key="1">
    <citation type="journal article" date="2020" name="mSystems">
        <title>Genome- and Community-Level Interaction Insights into Carbon Utilization and Element Cycling Functions of Hydrothermarchaeota in Hydrothermal Sediment.</title>
        <authorList>
            <person name="Zhou Z."/>
            <person name="Liu Y."/>
            <person name="Xu W."/>
            <person name="Pan J."/>
            <person name="Luo Z.H."/>
            <person name="Li M."/>
        </authorList>
    </citation>
    <scope>NUCLEOTIDE SEQUENCE [LARGE SCALE GENOMIC DNA]</scope>
    <source>
        <strain evidence="19">HyVt-115</strain>
    </source>
</reference>
<organism evidence="19">
    <name type="scientific">Thermosulfidibacter takaii</name>
    <dbReference type="NCBI Taxonomy" id="412593"/>
    <lineage>
        <taxon>Bacteria</taxon>
        <taxon>Pseudomonadati</taxon>
        <taxon>Thermosulfidibacterota</taxon>
        <taxon>Thermosulfidibacteria</taxon>
        <taxon>Thermosulfidibacterales</taxon>
        <taxon>Thermosulfidibacteraceae</taxon>
    </lineage>
</organism>
<dbReference type="Gene3D" id="1.10.8.60">
    <property type="match status" value="1"/>
</dbReference>
<dbReference type="GO" id="GO:0016887">
    <property type="term" value="F:ATP hydrolysis activity"/>
    <property type="evidence" value="ECO:0007669"/>
    <property type="project" value="UniProtKB-UniRule"/>
</dbReference>
<evidence type="ECO:0000256" key="6">
    <source>
        <dbReference type="ARBA" id="ARBA00022825"/>
    </source>
</evidence>
<dbReference type="InterPro" id="IPR008268">
    <property type="entry name" value="Peptidase_S16_AS"/>
</dbReference>
<evidence type="ECO:0000256" key="1">
    <source>
        <dbReference type="ARBA" id="ARBA00004496"/>
    </source>
</evidence>
<feature type="active site" evidence="10 12">
    <location>
        <position position="677"/>
    </location>
</feature>
<comment type="caution">
    <text evidence="19">The sequence shown here is derived from an EMBL/GenBank/DDBJ whole genome shotgun (WGS) entry which is preliminary data.</text>
</comment>
<dbReference type="Gene3D" id="3.40.50.300">
    <property type="entry name" value="P-loop containing nucleotide triphosphate hydrolases"/>
    <property type="match status" value="1"/>
</dbReference>
<evidence type="ECO:0000256" key="9">
    <source>
        <dbReference type="ARBA" id="ARBA00050665"/>
    </source>
</evidence>
<dbReference type="InterPro" id="IPR003593">
    <property type="entry name" value="AAA+_ATPase"/>
</dbReference>
<dbReference type="Pfam" id="PF00004">
    <property type="entry name" value="AAA"/>
    <property type="match status" value="1"/>
</dbReference>
<dbReference type="InterPro" id="IPR008269">
    <property type="entry name" value="Lon_proteolytic"/>
</dbReference>
<dbReference type="InterPro" id="IPR027065">
    <property type="entry name" value="Lon_Prtase"/>
</dbReference>
<dbReference type="EC" id="3.4.21.53" evidence="10 11"/>
<evidence type="ECO:0000256" key="8">
    <source>
        <dbReference type="ARBA" id="ARBA00023016"/>
    </source>
</evidence>
<dbReference type="InterPro" id="IPR004815">
    <property type="entry name" value="Lon_bac/euk-typ"/>
</dbReference>
<gene>
    <name evidence="10" type="primary">lon</name>
    <name evidence="19" type="ORF">ENF32_00180</name>
</gene>
<comment type="similarity">
    <text evidence="10 11 14 15">Belongs to the peptidase S16 family.</text>
</comment>
<dbReference type="GO" id="GO:0005524">
    <property type="term" value="F:ATP binding"/>
    <property type="evidence" value="ECO:0007669"/>
    <property type="project" value="UniProtKB-UniRule"/>
</dbReference>
<dbReference type="FunFam" id="3.40.50.300:FF:000021">
    <property type="entry name" value="Lon protease homolog"/>
    <property type="match status" value="1"/>
</dbReference>
<dbReference type="CDD" id="cd19500">
    <property type="entry name" value="RecA-like_Lon"/>
    <property type="match status" value="1"/>
</dbReference>
<feature type="binding site" evidence="10 13">
    <location>
        <begin position="353"/>
        <end position="360"/>
    </location>
    <ligand>
        <name>ATP</name>
        <dbReference type="ChEBI" id="CHEBI:30616"/>
    </ligand>
</feature>
<dbReference type="InterPro" id="IPR027543">
    <property type="entry name" value="Lon_bac"/>
</dbReference>
<dbReference type="AlphaFoldDB" id="A0A7C0Y532"/>
<evidence type="ECO:0000256" key="11">
    <source>
        <dbReference type="PIRNR" id="PIRNR001174"/>
    </source>
</evidence>
<dbReference type="PROSITE" id="PS51786">
    <property type="entry name" value="LON_PROTEOLYTIC"/>
    <property type="match status" value="1"/>
</dbReference>
<dbReference type="PRINTS" id="PR00830">
    <property type="entry name" value="ENDOLAPTASE"/>
</dbReference>
<accession>A0A7C0Y532</accession>
<comment type="subunit">
    <text evidence="10 11">Homohexamer. Organized in a ring with a central cavity.</text>
</comment>
<evidence type="ECO:0000256" key="10">
    <source>
        <dbReference type="HAMAP-Rule" id="MF_01973"/>
    </source>
</evidence>
<dbReference type="NCBIfam" id="NF008053">
    <property type="entry name" value="PRK10787.1"/>
    <property type="match status" value="1"/>
</dbReference>
<dbReference type="PROSITE" id="PS01046">
    <property type="entry name" value="LON_SER"/>
    <property type="match status" value="1"/>
</dbReference>
<keyword evidence="5 10" id="KW-0378">Hydrolase</keyword>
<evidence type="ECO:0000256" key="16">
    <source>
        <dbReference type="SAM" id="MobiDB-lite"/>
    </source>
</evidence>
<comment type="function">
    <text evidence="10">ATP-dependent serine protease that mediates the selective degradation of mutant and abnormal proteins as well as certain short-lived regulatory proteins. Required for cellular homeostasis and for survival from DNA damage and developmental changes induced by stress. Degrades polypeptides processively to yield small peptide fragments that are 5 to 10 amino acids long. Binds to DNA in a double-stranded, site-specific manner.</text>
</comment>
<protein>
    <recommendedName>
        <fullName evidence="10 11">Lon protease</fullName>
        <ecNumber evidence="10 11">3.4.21.53</ecNumber>
    </recommendedName>
    <alternativeName>
        <fullName evidence="10">ATP-dependent protease La</fullName>
    </alternativeName>
</protein>
<evidence type="ECO:0000256" key="3">
    <source>
        <dbReference type="ARBA" id="ARBA00022670"/>
    </source>
</evidence>
<dbReference type="InterPro" id="IPR054594">
    <property type="entry name" value="Lon_lid"/>
</dbReference>
<comment type="induction">
    <text evidence="10">By heat shock.</text>
</comment>
<comment type="catalytic activity">
    <reaction evidence="9 10 11 14">
        <text>Hydrolysis of proteins in presence of ATP.</text>
        <dbReference type="EC" id="3.4.21.53"/>
    </reaction>
</comment>
<evidence type="ECO:0000256" key="2">
    <source>
        <dbReference type="ARBA" id="ARBA00022490"/>
    </source>
</evidence>
<evidence type="ECO:0000259" key="17">
    <source>
        <dbReference type="PROSITE" id="PS51786"/>
    </source>
</evidence>
<dbReference type="Proteomes" id="UP000885690">
    <property type="component" value="Unassembled WGS sequence"/>
</dbReference>
<dbReference type="Pfam" id="PF02190">
    <property type="entry name" value="LON_substr_bdg"/>
    <property type="match status" value="1"/>
</dbReference>
<evidence type="ECO:0000256" key="13">
    <source>
        <dbReference type="PIRSR" id="PIRSR001174-2"/>
    </source>
</evidence>
<dbReference type="SUPFAM" id="SSF52540">
    <property type="entry name" value="P-loop containing nucleoside triphosphate hydrolases"/>
    <property type="match status" value="1"/>
</dbReference>
<dbReference type="GO" id="GO:0004176">
    <property type="term" value="F:ATP-dependent peptidase activity"/>
    <property type="evidence" value="ECO:0007669"/>
    <property type="project" value="UniProtKB-UniRule"/>
</dbReference>
<feature type="region of interest" description="Disordered" evidence="16">
    <location>
        <begin position="778"/>
        <end position="797"/>
    </location>
</feature>
<keyword evidence="8 10" id="KW-0346">Stress response</keyword>
<dbReference type="PANTHER" id="PTHR10046">
    <property type="entry name" value="ATP DEPENDENT LON PROTEASE FAMILY MEMBER"/>
    <property type="match status" value="1"/>
</dbReference>
<feature type="active site" evidence="10 12">
    <location>
        <position position="720"/>
    </location>
</feature>
<evidence type="ECO:0000259" key="18">
    <source>
        <dbReference type="PROSITE" id="PS51787"/>
    </source>
</evidence>
<dbReference type="SUPFAM" id="SSF54211">
    <property type="entry name" value="Ribosomal protein S5 domain 2-like"/>
    <property type="match status" value="1"/>
</dbReference>
<evidence type="ECO:0000256" key="4">
    <source>
        <dbReference type="ARBA" id="ARBA00022741"/>
    </source>
</evidence>
<dbReference type="InterPro" id="IPR014721">
    <property type="entry name" value="Ribsml_uS5_D2-typ_fold_subgr"/>
</dbReference>
<dbReference type="InterPro" id="IPR003111">
    <property type="entry name" value="Lon_prtase_N"/>
</dbReference>
<dbReference type="Pfam" id="PF22667">
    <property type="entry name" value="Lon_lid"/>
    <property type="match status" value="1"/>
</dbReference>
<dbReference type="InterPro" id="IPR015947">
    <property type="entry name" value="PUA-like_sf"/>
</dbReference>
<keyword evidence="6 10" id="KW-0720">Serine protease</keyword>
<dbReference type="InterPro" id="IPR020568">
    <property type="entry name" value="Ribosomal_Su5_D2-typ_SF"/>
</dbReference>